<dbReference type="AlphaFoldDB" id="A0A2G9WSI4"/>
<evidence type="ECO:0000259" key="2">
    <source>
        <dbReference type="Pfam" id="PF12728"/>
    </source>
</evidence>
<feature type="domain" description="Helix-turn-helix" evidence="2">
    <location>
        <begin position="7"/>
        <end position="53"/>
    </location>
</feature>
<dbReference type="OrthoDB" id="9805928at2"/>
<dbReference type="RefSeq" id="WP_100082190.1">
    <property type="nucleotide sequence ID" value="NZ_NQVN01000016.1"/>
</dbReference>
<dbReference type="Pfam" id="PF12727">
    <property type="entry name" value="PBP_like"/>
    <property type="match status" value="1"/>
</dbReference>
<dbReference type="PANTHER" id="PTHR38431">
    <property type="entry name" value="BLL2305 PROTEIN"/>
    <property type="match status" value="1"/>
</dbReference>
<dbReference type="InterPro" id="IPR010093">
    <property type="entry name" value="SinI_DNA-bd"/>
</dbReference>
<reference evidence="3 4" key="1">
    <citation type="submission" date="2017-08" db="EMBL/GenBank/DDBJ databases">
        <title>Pleomorphomonas carboxidotrophicus sp. nov., a new mesophilic hydrogenogenic carboxidotroph.</title>
        <authorList>
            <person name="Esquivel-Elizondo S."/>
            <person name="Krajmalnik-Brown R."/>
            <person name="Maldonado J."/>
        </authorList>
    </citation>
    <scope>NUCLEOTIDE SEQUENCE [LARGE SCALE GENOMIC DNA]</scope>
    <source>
        <strain evidence="3 4">SVCO-16</strain>
    </source>
</reference>
<keyword evidence="4" id="KW-1185">Reference proteome</keyword>
<name>A0A2G9WSI4_9HYPH</name>
<organism evidence="3 4">
    <name type="scientific">Pleomorphomonas carboxyditropha</name>
    <dbReference type="NCBI Taxonomy" id="2023338"/>
    <lineage>
        <taxon>Bacteria</taxon>
        <taxon>Pseudomonadati</taxon>
        <taxon>Pseudomonadota</taxon>
        <taxon>Alphaproteobacteria</taxon>
        <taxon>Hyphomicrobiales</taxon>
        <taxon>Pleomorphomonadaceae</taxon>
        <taxon>Pleomorphomonas</taxon>
    </lineage>
</organism>
<feature type="domain" description="PBP" evidence="1">
    <location>
        <begin position="106"/>
        <end position="290"/>
    </location>
</feature>
<dbReference type="Gene3D" id="3.40.190.10">
    <property type="entry name" value="Periplasmic binding protein-like II"/>
    <property type="match status" value="1"/>
</dbReference>
<protein>
    <submittedName>
        <fullName evidence="3">DNA-binding protein</fullName>
    </submittedName>
</protein>
<dbReference type="GO" id="GO:0003677">
    <property type="term" value="F:DNA binding"/>
    <property type="evidence" value="ECO:0007669"/>
    <property type="project" value="UniProtKB-KW"/>
</dbReference>
<accession>A0A2G9WSI4</accession>
<sequence>MTDQTALTVEDVAERLHVSRSGVYALIKSDSIGFYKVGRKIRFTEEQLRDYIEHAGRSARRPAEDKLLALEEGRYFDLSEPRRAEGGFVICGQDLILDILSNFLRMRGVMALRAYIGSYDSLVSLYHDKVAVATAHLWDSTSGEYNISHVRALLPGIRCVVVNVTYRTQGLYVARGNPKGIGDWSDLAREDVTLINREKGAGSRVLLDENLKLLGLYGSAINGYGNENQSHLAVASAVGRGEADVAVGTEKIARQVDNIEFIPMKKERYDLVVKKEHFERPEVATMMHILRSEKFRNEFRGIGGYDTTEMGNIVAET</sequence>
<evidence type="ECO:0000259" key="1">
    <source>
        <dbReference type="Pfam" id="PF12727"/>
    </source>
</evidence>
<dbReference type="InterPro" id="IPR041657">
    <property type="entry name" value="HTH_17"/>
</dbReference>
<comment type="caution">
    <text evidence="3">The sequence shown here is derived from an EMBL/GenBank/DDBJ whole genome shotgun (WGS) entry which is preliminary data.</text>
</comment>
<dbReference type="PANTHER" id="PTHR38431:SF1">
    <property type="entry name" value="BLL2305 PROTEIN"/>
    <property type="match status" value="1"/>
</dbReference>
<dbReference type="Pfam" id="PF12728">
    <property type="entry name" value="HTH_17"/>
    <property type="match status" value="1"/>
</dbReference>
<gene>
    <name evidence="3" type="ORF">CJ014_19605</name>
</gene>
<proteinExistence type="predicted"/>
<dbReference type="InterPro" id="IPR024370">
    <property type="entry name" value="PBP_domain"/>
</dbReference>
<keyword evidence="3" id="KW-0238">DNA-binding</keyword>
<dbReference type="NCBIfam" id="TIGR01764">
    <property type="entry name" value="excise"/>
    <property type="match status" value="1"/>
</dbReference>
<dbReference type="SUPFAM" id="SSF53850">
    <property type="entry name" value="Periplasmic binding protein-like II"/>
    <property type="match status" value="1"/>
</dbReference>
<dbReference type="EMBL" id="NQVN01000016">
    <property type="protein sequence ID" value="PIO97678.1"/>
    <property type="molecule type" value="Genomic_DNA"/>
</dbReference>
<evidence type="ECO:0000313" key="4">
    <source>
        <dbReference type="Proteomes" id="UP000231070"/>
    </source>
</evidence>
<dbReference type="Proteomes" id="UP000231070">
    <property type="component" value="Unassembled WGS sequence"/>
</dbReference>
<evidence type="ECO:0000313" key="3">
    <source>
        <dbReference type="EMBL" id="PIO97678.1"/>
    </source>
</evidence>